<reference evidence="1 2" key="1">
    <citation type="journal article" date="2019" name="Nat. Med.">
        <title>A library of human gut bacterial isolates paired with longitudinal multiomics data enables mechanistic microbiome research.</title>
        <authorList>
            <person name="Poyet M."/>
            <person name="Groussin M."/>
            <person name="Gibbons S.M."/>
            <person name="Avila-Pacheco J."/>
            <person name="Jiang X."/>
            <person name="Kearney S.M."/>
            <person name="Perrotta A.R."/>
            <person name="Berdy B."/>
            <person name="Zhao S."/>
            <person name="Lieberman T.D."/>
            <person name="Swanson P.K."/>
            <person name="Smith M."/>
            <person name="Roesemann S."/>
            <person name="Alexander J.E."/>
            <person name="Rich S.A."/>
            <person name="Livny J."/>
            <person name="Vlamakis H."/>
            <person name="Clish C."/>
            <person name="Bullock K."/>
            <person name="Deik A."/>
            <person name="Scott J."/>
            <person name="Pierce K.A."/>
            <person name="Xavier R.J."/>
            <person name="Alm E.J."/>
        </authorList>
    </citation>
    <scope>NUCLEOTIDE SEQUENCE [LARGE SCALE GENOMIC DNA]</scope>
    <source>
        <strain evidence="1 2">BIOML-A46</strain>
    </source>
</reference>
<dbReference type="Proteomes" id="UP000460666">
    <property type="component" value="Unassembled WGS sequence"/>
</dbReference>
<organism evidence="1 2">
    <name type="scientific">Bacteroides fragilis</name>
    <dbReference type="NCBI Taxonomy" id="817"/>
    <lineage>
        <taxon>Bacteria</taxon>
        <taxon>Pseudomonadati</taxon>
        <taxon>Bacteroidota</taxon>
        <taxon>Bacteroidia</taxon>
        <taxon>Bacteroidales</taxon>
        <taxon>Bacteroidaceae</taxon>
        <taxon>Bacteroides</taxon>
    </lineage>
</organism>
<dbReference type="AlphaFoldDB" id="A0A642H7Q0"/>
<evidence type="ECO:0008006" key="3">
    <source>
        <dbReference type="Google" id="ProtNLM"/>
    </source>
</evidence>
<protein>
    <recommendedName>
        <fullName evidence="3">HNH endonuclease</fullName>
    </recommendedName>
</protein>
<dbReference type="RefSeq" id="WP_130071539.1">
    <property type="nucleotide sequence ID" value="NZ_CP083688.1"/>
</dbReference>
<gene>
    <name evidence="1" type="ORF">F2Z89_22475</name>
</gene>
<name>A0A642H7Q0_BACFG</name>
<dbReference type="EMBL" id="VWCJ01000030">
    <property type="protein sequence ID" value="KAA4990701.1"/>
    <property type="molecule type" value="Genomic_DNA"/>
</dbReference>
<comment type="caution">
    <text evidence="1">The sequence shown here is derived from an EMBL/GenBank/DDBJ whole genome shotgun (WGS) entry which is preliminary data.</text>
</comment>
<evidence type="ECO:0000313" key="2">
    <source>
        <dbReference type="Proteomes" id="UP000460666"/>
    </source>
</evidence>
<dbReference type="Gene3D" id="1.10.30.50">
    <property type="match status" value="1"/>
</dbReference>
<sequence length="278" mass="32232">MKKIKHFADDPFLFHKKVLNCKRSGETKDIVESLDADIQDCFSVYNARFSNDTLQELEALTVSQEQKKALLDMYSFRMNPFQELLKVLTTDENNRISNICPNCTVGRVESLDHCIPKSEFPEFSDNPLNLMPCCMYCNSKKSSVWRRGGQRVFLNLFLDELPNVRYLFVQTHIKDGVPVFKFFIDNRNSIENNLYKKIEKHYSTLDLCNVFADNSDDVVDGLAFQFKSVPGLPEEQIRNMFVAQAEMLQAKFGYNYWKSVLILECCNNANVFRYIAGK</sequence>
<accession>A0A642H7Q0</accession>
<evidence type="ECO:0000313" key="1">
    <source>
        <dbReference type="EMBL" id="KAA4990701.1"/>
    </source>
</evidence>
<proteinExistence type="predicted"/>